<gene>
    <name evidence="1" type="ORF">CY0110_01545</name>
</gene>
<dbReference type="RefSeq" id="WP_008277420.1">
    <property type="nucleotide sequence ID" value="NZ_AAXW01000043.1"/>
</dbReference>
<dbReference type="AlphaFoldDB" id="A3IVL1"/>
<keyword evidence="2" id="KW-1185">Reference proteome</keyword>
<dbReference type="Proteomes" id="UP000003781">
    <property type="component" value="Unassembled WGS sequence"/>
</dbReference>
<protein>
    <submittedName>
        <fullName evidence="1">Uncharacterized protein</fullName>
    </submittedName>
</protein>
<dbReference type="EMBL" id="AAXW01000043">
    <property type="protein sequence ID" value="EAZ89486.1"/>
    <property type="molecule type" value="Genomic_DNA"/>
</dbReference>
<sequence>MLNNRDYSNSNAAKQSFCCVCGKHCTQQEIYFPKTVQCLNCYQLQDFLASKRYFIIPYDVAKHL</sequence>
<name>A3IVL1_9CHRO</name>
<evidence type="ECO:0000313" key="2">
    <source>
        <dbReference type="Proteomes" id="UP000003781"/>
    </source>
</evidence>
<reference evidence="1 2" key="1">
    <citation type="submission" date="2007-03" db="EMBL/GenBank/DDBJ databases">
        <authorList>
            <person name="Stal L."/>
            <person name="Ferriera S."/>
            <person name="Johnson J."/>
            <person name="Kravitz S."/>
            <person name="Beeson K."/>
            <person name="Sutton G."/>
            <person name="Rogers Y.-H."/>
            <person name="Friedman R."/>
            <person name="Frazier M."/>
            <person name="Venter J.C."/>
        </authorList>
    </citation>
    <scope>NUCLEOTIDE SEQUENCE [LARGE SCALE GENOMIC DNA]</scope>
    <source>
        <strain evidence="1 2">CCY0110</strain>
    </source>
</reference>
<accession>A3IVL1</accession>
<comment type="caution">
    <text evidence="1">The sequence shown here is derived from an EMBL/GenBank/DDBJ whole genome shotgun (WGS) entry which is preliminary data.</text>
</comment>
<proteinExistence type="predicted"/>
<dbReference type="OrthoDB" id="582992at2"/>
<evidence type="ECO:0000313" key="1">
    <source>
        <dbReference type="EMBL" id="EAZ89486.1"/>
    </source>
</evidence>
<organism evidence="1 2">
    <name type="scientific">Crocosphaera chwakensis CCY0110</name>
    <dbReference type="NCBI Taxonomy" id="391612"/>
    <lineage>
        <taxon>Bacteria</taxon>
        <taxon>Bacillati</taxon>
        <taxon>Cyanobacteriota</taxon>
        <taxon>Cyanophyceae</taxon>
        <taxon>Oscillatoriophycideae</taxon>
        <taxon>Chroococcales</taxon>
        <taxon>Aphanothecaceae</taxon>
        <taxon>Crocosphaera</taxon>
        <taxon>Crocosphaera chwakensis</taxon>
    </lineage>
</organism>